<evidence type="ECO:0000256" key="1">
    <source>
        <dbReference type="ARBA" id="ARBA00004651"/>
    </source>
</evidence>
<feature type="domain" description="Cytochrome b561 bacterial/Ni-hydrogenase" evidence="8">
    <location>
        <begin position="24"/>
        <end position="70"/>
    </location>
</feature>
<comment type="caution">
    <text evidence="9">The sequence shown here is derived from an EMBL/GenBank/DDBJ whole genome shotgun (WGS) entry which is preliminary data.</text>
</comment>
<protein>
    <recommendedName>
        <fullName evidence="8">Cytochrome b561 bacterial/Ni-hydrogenase domain-containing protein</fullName>
    </recommendedName>
</protein>
<keyword evidence="4 7" id="KW-1133">Transmembrane helix</keyword>
<keyword evidence="5 7" id="KW-0472">Membrane</keyword>
<evidence type="ECO:0000256" key="5">
    <source>
        <dbReference type="ARBA" id="ARBA00023136"/>
    </source>
</evidence>
<keyword evidence="3 7" id="KW-0812">Transmembrane</keyword>
<sequence length="74" mass="8160">MVKGMAHNEALNNGGTSAPDRTPIGWMISPADLLHGPLSWLLCGLVVGHIAMALIHRYWLKDNVLARMVEARDR</sequence>
<evidence type="ECO:0000313" key="9">
    <source>
        <dbReference type="EMBL" id="GGW46544.1"/>
    </source>
</evidence>
<organism evidence="9 10">
    <name type="scientific">Halomonas johnsoniae</name>
    <dbReference type="NCBI Taxonomy" id="502832"/>
    <lineage>
        <taxon>Bacteria</taxon>
        <taxon>Pseudomonadati</taxon>
        <taxon>Pseudomonadota</taxon>
        <taxon>Gammaproteobacteria</taxon>
        <taxon>Oceanospirillales</taxon>
        <taxon>Halomonadaceae</taxon>
        <taxon>Halomonas</taxon>
    </lineage>
</organism>
<name>A0ABQ2WAR1_9GAMM</name>
<evidence type="ECO:0000256" key="6">
    <source>
        <dbReference type="SAM" id="MobiDB-lite"/>
    </source>
</evidence>
<evidence type="ECO:0000256" key="3">
    <source>
        <dbReference type="ARBA" id="ARBA00022692"/>
    </source>
</evidence>
<keyword evidence="2" id="KW-1003">Cell membrane</keyword>
<dbReference type="Proteomes" id="UP000647585">
    <property type="component" value="Unassembled WGS sequence"/>
</dbReference>
<proteinExistence type="predicted"/>
<reference evidence="10" key="1">
    <citation type="journal article" date="2019" name="Int. J. Syst. Evol. Microbiol.">
        <title>The Global Catalogue of Microorganisms (GCM) 10K type strain sequencing project: providing services to taxonomists for standard genome sequencing and annotation.</title>
        <authorList>
            <consortium name="The Broad Institute Genomics Platform"/>
            <consortium name="The Broad Institute Genome Sequencing Center for Infectious Disease"/>
            <person name="Wu L."/>
            <person name="Ma J."/>
        </authorList>
    </citation>
    <scope>NUCLEOTIDE SEQUENCE [LARGE SCALE GENOMIC DNA]</scope>
    <source>
        <strain evidence="10">KCTC 22157</strain>
    </source>
</reference>
<evidence type="ECO:0000259" key="8">
    <source>
        <dbReference type="Pfam" id="PF01292"/>
    </source>
</evidence>
<evidence type="ECO:0000256" key="2">
    <source>
        <dbReference type="ARBA" id="ARBA00022475"/>
    </source>
</evidence>
<dbReference type="EMBL" id="BMXO01000001">
    <property type="protein sequence ID" value="GGW46544.1"/>
    <property type="molecule type" value="Genomic_DNA"/>
</dbReference>
<accession>A0ABQ2WAR1</accession>
<feature type="transmembrane region" description="Helical" evidence="7">
    <location>
        <begin position="38"/>
        <end position="60"/>
    </location>
</feature>
<dbReference type="Pfam" id="PF01292">
    <property type="entry name" value="Ni_hydr_CYTB"/>
    <property type="match status" value="1"/>
</dbReference>
<evidence type="ECO:0000256" key="7">
    <source>
        <dbReference type="SAM" id="Phobius"/>
    </source>
</evidence>
<comment type="subcellular location">
    <subcellularLocation>
        <location evidence="1">Cell membrane</location>
        <topology evidence="1">Multi-pass membrane protein</topology>
    </subcellularLocation>
</comment>
<dbReference type="InterPro" id="IPR011577">
    <property type="entry name" value="Cyt_b561_bac/Ni-Hgenase"/>
</dbReference>
<gene>
    <name evidence="9" type="ORF">GCM10007158_04320</name>
</gene>
<evidence type="ECO:0000313" key="10">
    <source>
        <dbReference type="Proteomes" id="UP000647585"/>
    </source>
</evidence>
<keyword evidence="10" id="KW-1185">Reference proteome</keyword>
<dbReference type="InterPro" id="IPR016174">
    <property type="entry name" value="Di-haem_cyt_TM"/>
</dbReference>
<evidence type="ECO:0000256" key="4">
    <source>
        <dbReference type="ARBA" id="ARBA00022989"/>
    </source>
</evidence>
<dbReference type="SUPFAM" id="SSF81342">
    <property type="entry name" value="Transmembrane di-heme cytochromes"/>
    <property type="match status" value="1"/>
</dbReference>
<feature type="region of interest" description="Disordered" evidence="6">
    <location>
        <begin position="1"/>
        <end position="21"/>
    </location>
</feature>